<name>A0A4Q7L8J3_9PSEU</name>
<dbReference type="Gene3D" id="1.10.357.10">
    <property type="entry name" value="Tetracycline Repressor, domain 2"/>
    <property type="match status" value="1"/>
</dbReference>
<dbReference type="EMBL" id="SGWQ01000001">
    <property type="protein sequence ID" value="RZS44722.1"/>
    <property type="molecule type" value="Genomic_DNA"/>
</dbReference>
<comment type="caution">
    <text evidence="4">The sequence shown here is derived from an EMBL/GenBank/DDBJ whole genome shotgun (WGS) entry which is preliminary data.</text>
</comment>
<gene>
    <name evidence="4" type="ORF">EV193_101599</name>
</gene>
<keyword evidence="1 2" id="KW-0238">DNA-binding</keyword>
<dbReference type="Pfam" id="PF00440">
    <property type="entry name" value="TetR_N"/>
    <property type="match status" value="1"/>
</dbReference>
<dbReference type="PANTHER" id="PTHR30055">
    <property type="entry name" value="HTH-TYPE TRANSCRIPTIONAL REGULATOR RUTR"/>
    <property type="match status" value="1"/>
</dbReference>
<sequence>MPRQARGERIRGVALDTAIGILTASGYTALTTRAVQEAAEMSRGSFLHQFPTREDLLAAVIEELVERRAHRAQTIIDRFAVEPPADRLTAAIGAVRELFSGPDFLAEMELWAAARTNPNLHATLVPVVERISRRLRAQLAELFGPKLTAHPDYPRVAMLTVEIARGLAFSAPIRRGTGDTTLLDYWCDAAAAMLGTTRARTTPSHHDELPV</sequence>
<evidence type="ECO:0000256" key="1">
    <source>
        <dbReference type="ARBA" id="ARBA00023125"/>
    </source>
</evidence>
<dbReference type="GO" id="GO:0003700">
    <property type="term" value="F:DNA-binding transcription factor activity"/>
    <property type="evidence" value="ECO:0007669"/>
    <property type="project" value="TreeGrafter"/>
</dbReference>
<proteinExistence type="predicted"/>
<evidence type="ECO:0000313" key="5">
    <source>
        <dbReference type="Proteomes" id="UP000294257"/>
    </source>
</evidence>
<evidence type="ECO:0000313" key="4">
    <source>
        <dbReference type="EMBL" id="RZS44722.1"/>
    </source>
</evidence>
<dbReference type="SUPFAM" id="SSF46689">
    <property type="entry name" value="Homeodomain-like"/>
    <property type="match status" value="1"/>
</dbReference>
<feature type="domain" description="HTH tetR-type" evidence="3">
    <location>
        <begin position="8"/>
        <end position="68"/>
    </location>
</feature>
<reference evidence="4 5" key="1">
    <citation type="submission" date="2019-02" db="EMBL/GenBank/DDBJ databases">
        <title>Genomic Encyclopedia of Type Strains, Phase IV (KMG-IV): sequencing the most valuable type-strain genomes for metagenomic binning, comparative biology and taxonomic classification.</title>
        <authorList>
            <person name="Goeker M."/>
        </authorList>
    </citation>
    <scope>NUCLEOTIDE SEQUENCE [LARGE SCALE GENOMIC DNA]</scope>
    <source>
        <strain evidence="4 5">DSM 101727</strain>
    </source>
</reference>
<dbReference type="RefSeq" id="WP_130342368.1">
    <property type="nucleotide sequence ID" value="NZ_SGWQ01000001.1"/>
</dbReference>
<dbReference type="GO" id="GO:0000976">
    <property type="term" value="F:transcription cis-regulatory region binding"/>
    <property type="evidence" value="ECO:0007669"/>
    <property type="project" value="TreeGrafter"/>
</dbReference>
<keyword evidence="5" id="KW-1185">Reference proteome</keyword>
<protein>
    <submittedName>
        <fullName evidence="4">TetR family transcriptional regulator</fullName>
    </submittedName>
</protein>
<dbReference type="InterPro" id="IPR001647">
    <property type="entry name" value="HTH_TetR"/>
</dbReference>
<feature type="DNA-binding region" description="H-T-H motif" evidence="2">
    <location>
        <begin position="31"/>
        <end position="50"/>
    </location>
</feature>
<evidence type="ECO:0000259" key="3">
    <source>
        <dbReference type="PROSITE" id="PS50977"/>
    </source>
</evidence>
<evidence type="ECO:0000256" key="2">
    <source>
        <dbReference type="PROSITE-ProRule" id="PRU00335"/>
    </source>
</evidence>
<dbReference type="PROSITE" id="PS50977">
    <property type="entry name" value="HTH_TETR_2"/>
    <property type="match status" value="1"/>
</dbReference>
<dbReference type="AlphaFoldDB" id="A0A4Q7L8J3"/>
<dbReference type="Proteomes" id="UP000294257">
    <property type="component" value="Unassembled WGS sequence"/>
</dbReference>
<organism evidence="4 5">
    <name type="scientific">Herbihabitans rhizosphaerae</name>
    <dbReference type="NCBI Taxonomy" id="1872711"/>
    <lineage>
        <taxon>Bacteria</taxon>
        <taxon>Bacillati</taxon>
        <taxon>Actinomycetota</taxon>
        <taxon>Actinomycetes</taxon>
        <taxon>Pseudonocardiales</taxon>
        <taxon>Pseudonocardiaceae</taxon>
        <taxon>Herbihabitans</taxon>
    </lineage>
</organism>
<accession>A0A4Q7L8J3</accession>
<dbReference type="OrthoDB" id="4538622at2"/>
<dbReference type="InterPro" id="IPR009057">
    <property type="entry name" value="Homeodomain-like_sf"/>
</dbReference>
<dbReference type="InterPro" id="IPR050109">
    <property type="entry name" value="HTH-type_TetR-like_transc_reg"/>
</dbReference>
<dbReference type="PANTHER" id="PTHR30055:SF226">
    <property type="entry name" value="HTH-TYPE TRANSCRIPTIONAL REGULATOR PKSA"/>
    <property type="match status" value="1"/>
</dbReference>